<evidence type="ECO:0000313" key="4">
    <source>
        <dbReference type="Proteomes" id="UP001168146"/>
    </source>
</evidence>
<organism evidence="2 4">
    <name type="scientific">Friedmanniomyces endolithicus</name>
    <dbReference type="NCBI Taxonomy" id="329885"/>
    <lineage>
        <taxon>Eukaryota</taxon>
        <taxon>Fungi</taxon>
        <taxon>Dikarya</taxon>
        <taxon>Ascomycota</taxon>
        <taxon>Pezizomycotina</taxon>
        <taxon>Dothideomycetes</taxon>
        <taxon>Dothideomycetidae</taxon>
        <taxon>Mycosphaerellales</taxon>
        <taxon>Teratosphaeriaceae</taxon>
        <taxon>Friedmanniomyces</taxon>
    </lineage>
</organism>
<gene>
    <name evidence="2" type="ORF">LTR82_006400</name>
    <name evidence="3" type="ORF">LTR91_005536</name>
</gene>
<evidence type="ECO:0000313" key="5">
    <source>
        <dbReference type="Proteomes" id="UP001175353"/>
    </source>
</evidence>
<reference evidence="2" key="1">
    <citation type="submission" date="2021-12" db="EMBL/GenBank/DDBJ databases">
        <title>Black yeast isolated from Biological Soil Crust.</title>
        <authorList>
            <person name="Kurbessoian T."/>
        </authorList>
    </citation>
    <scope>NUCLEOTIDE SEQUENCE</scope>
    <source>
        <strain evidence="2">CCFEE 5208</strain>
    </source>
</reference>
<name>A0AAN6JAJ2_9PEZI</name>
<reference evidence="3" key="2">
    <citation type="submission" date="2023-06" db="EMBL/GenBank/DDBJ databases">
        <title>Black Yeasts Isolated from many extreme environments.</title>
        <authorList>
            <person name="Coleine C."/>
            <person name="Stajich J.E."/>
            <person name="Selbmann L."/>
        </authorList>
    </citation>
    <scope>NUCLEOTIDE SEQUENCE</scope>
    <source>
        <strain evidence="3">CCFEE 5200</strain>
    </source>
</reference>
<feature type="compositionally biased region" description="Basic and acidic residues" evidence="1">
    <location>
        <begin position="208"/>
        <end position="222"/>
    </location>
</feature>
<evidence type="ECO:0000313" key="2">
    <source>
        <dbReference type="EMBL" id="KAK0322441.1"/>
    </source>
</evidence>
<sequence length="359" mass="40020">MSRAVNKKQALADENFKVQRQAKTFKATIDGNFRLLKAGAKKIVNSKADPEPENVDLLSIIRAQIAMNDHITSGFDESNEKKAVYTEAGQQDDPETMKNVLMAYVEKYNLLLPPLGITQTTLNPKTGLGPHAVQQLTNTSVVTFESTTPKVRAPPGAGTKKRKATAPTLSSTVRSKRKRQLVPDEEVEELTLYNSDFTDEGPSTLKPIKTERTKTTRVKAEPQSDDEANAATASDLEDARNAWEETAKRPATYVDKGTQTKQSYYKSHEADKKKKAIDAATVMYERYRNDLRLVPVDYAIDEHILAYRYDCAVARAASYTTSLPLEGLKPSRWTGYIPLDRAISYYANYTAGRSRSGRN</sequence>
<proteinExistence type="predicted"/>
<dbReference type="Proteomes" id="UP001175353">
    <property type="component" value="Unassembled WGS sequence"/>
</dbReference>
<feature type="region of interest" description="Disordered" evidence="1">
    <location>
        <begin position="147"/>
        <end position="182"/>
    </location>
</feature>
<dbReference type="Proteomes" id="UP001168146">
    <property type="component" value="Unassembled WGS sequence"/>
</dbReference>
<protein>
    <submittedName>
        <fullName evidence="2">Uncharacterized protein</fullName>
    </submittedName>
</protein>
<feature type="region of interest" description="Disordered" evidence="1">
    <location>
        <begin position="196"/>
        <end position="235"/>
    </location>
</feature>
<dbReference type="AlphaFoldDB" id="A0AAN6JAJ2"/>
<keyword evidence="5" id="KW-1185">Reference proteome</keyword>
<evidence type="ECO:0000256" key="1">
    <source>
        <dbReference type="SAM" id="MobiDB-lite"/>
    </source>
</evidence>
<comment type="caution">
    <text evidence="2">The sequence shown here is derived from an EMBL/GenBank/DDBJ whole genome shotgun (WGS) entry which is preliminary data.</text>
</comment>
<accession>A0AAN6JAJ2</accession>
<dbReference type="EMBL" id="JAUJLE010000035">
    <property type="protein sequence ID" value="KAK1000965.1"/>
    <property type="molecule type" value="Genomic_DNA"/>
</dbReference>
<evidence type="ECO:0000313" key="3">
    <source>
        <dbReference type="EMBL" id="KAK1000965.1"/>
    </source>
</evidence>
<dbReference type="EMBL" id="JASUXU010000016">
    <property type="protein sequence ID" value="KAK0322441.1"/>
    <property type="molecule type" value="Genomic_DNA"/>
</dbReference>